<keyword evidence="6" id="KW-1185">Reference proteome</keyword>
<evidence type="ECO:0000313" key="6">
    <source>
        <dbReference type="Proteomes" id="UP000193061"/>
    </source>
</evidence>
<dbReference type="PANTHER" id="PTHR30146:SF138">
    <property type="entry name" value="TRANSCRIPTIONAL REGULATORY PROTEIN"/>
    <property type="match status" value="1"/>
</dbReference>
<dbReference type="Pfam" id="PF00356">
    <property type="entry name" value="LacI"/>
    <property type="match status" value="1"/>
</dbReference>
<dbReference type="CDD" id="cd06273">
    <property type="entry name" value="PBP1_LacI-like"/>
    <property type="match status" value="1"/>
</dbReference>
<accession>A0A1X6YV48</accession>
<organism evidence="5 6">
    <name type="scientific">Roseovarius albus</name>
    <dbReference type="NCBI Taxonomy" id="1247867"/>
    <lineage>
        <taxon>Bacteria</taxon>
        <taxon>Pseudomonadati</taxon>
        <taxon>Pseudomonadota</taxon>
        <taxon>Alphaproteobacteria</taxon>
        <taxon>Rhodobacterales</taxon>
        <taxon>Roseobacteraceae</taxon>
        <taxon>Roseovarius</taxon>
    </lineage>
</organism>
<evidence type="ECO:0000256" key="3">
    <source>
        <dbReference type="ARBA" id="ARBA00023163"/>
    </source>
</evidence>
<evidence type="ECO:0000256" key="1">
    <source>
        <dbReference type="ARBA" id="ARBA00023015"/>
    </source>
</evidence>
<proteinExistence type="predicted"/>
<dbReference type="Pfam" id="PF13377">
    <property type="entry name" value="Peripla_BP_3"/>
    <property type="match status" value="1"/>
</dbReference>
<dbReference type="EMBL" id="FWFX01000003">
    <property type="protein sequence ID" value="SLN31609.1"/>
    <property type="molecule type" value="Genomic_DNA"/>
</dbReference>
<dbReference type="PROSITE" id="PS50932">
    <property type="entry name" value="HTH_LACI_2"/>
    <property type="match status" value="1"/>
</dbReference>
<sequence>MTEIKGAPTLDDVAKAAGVSTATVSRCLNSSGRVVAATRDRVMRAVSELGYTPNFGARVMAAKRTYTIGAIIPTMENAIFARGLQAFQEELHTKGYTLLVASSAYRPEIEEEQIRALVSRGADGLLLIGHDRAASIYDYLERQNVPALVSWSYQSDARVPSVGFSNSDAMQELAEEVIRAGHRNVAMISGICEGNDRAKMRVQGLKKALKQYDINPDDVPIIETPYEIDGGAAAFASLMELTPRPTTVLCGNDVLAVGALRKAHDLGLDIPGDVSITGFDDIELAQIVNPPLTTVHVPHREMGCKAACELVNLVEKTSDGKSIKLQTFVSKRNSLARNQN</sequence>
<dbReference type="InterPro" id="IPR010982">
    <property type="entry name" value="Lambda_DNA-bd_dom_sf"/>
</dbReference>
<dbReference type="RefSeq" id="WP_085804950.1">
    <property type="nucleotide sequence ID" value="NZ_FWFX01000003.1"/>
</dbReference>
<dbReference type="SUPFAM" id="SSF47413">
    <property type="entry name" value="lambda repressor-like DNA-binding domains"/>
    <property type="match status" value="1"/>
</dbReference>
<dbReference type="SMART" id="SM00354">
    <property type="entry name" value="HTH_LACI"/>
    <property type="match status" value="1"/>
</dbReference>
<dbReference type="Gene3D" id="3.40.50.2300">
    <property type="match status" value="2"/>
</dbReference>
<dbReference type="Proteomes" id="UP000193061">
    <property type="component" value="Unassembled WGS sequence"/>
</dbReference>
<dbReference type="AlphaFoldDB" id="A0A1X6YV48"/>
<dbReference type="Gene3D" id="1.10.260.40">
    <property type="entry name" value="lambda repressor-like DNA-binding domains"/>
    <property type="match status" value="1"/>
</dbReference>
<gene>
    <name evidence="5" type="primary">ccpA_1</name>
    <name evidence="5" type="ORF">ROA7450_01410</name>
</gene>
<dbReference type="GO" id="GO:0000976">
    <property type="term" value="F:transcription cis-regulatory region binding"/>
    <property type="evidence" value="ECO:0007669"/>
    <property type="project" value="TreeGrafter"/>
</dbReference>
<dbReference type="InterPro" id="IPR046335">
    <property type="entry name" value="LacI/GalR-like_sensor"/>
</dbReference>
<evidence type="ECO:0000259" key="4">
    <source>
        <dbReference type="PROSITE" id="PS50932"/>
    </source>
</evidence>
<protein>
    <submittedName>
        <fullName evidence="5">Catabolite control protein A</fullName>
    </submittedName>
</protein>
<dbReference type="PRINTS" id="PR00036">
    <property type="entry name" value="HTHLACI"/>
</dbReference>
<reference evidence="5 6" key="1">
    <citation type="submission" date="2017-03" db="EMBL/GenBank/DDBJ databases">
        <authorList>
            <person name="Afonso C.L."/>
            <person name="Miller P.J."/>
            <person name="Scott M.A."/>
            <person name="Spackman E."/>
            <person name="Goraichik I."/>
            <person name="Dimitrov K.M."/>
            <person name="Suarez D.L."/>
            <person name="Swayne D.E."/>
        </authorList>
    </citation>
    <scope>NUCLEOTIDE SEQUENCE [LARGE SCALE GENOMIC DNA]</scope>
    <source>
        <strain evidence="5 6">CECT 7450</strain>
    </source>
</reference>
<dbReference type="InterPro" id="IPR000843">
    <property type="entry name" value="HTH_LacI"/>
</dbReference>
<dbReference type="GO" id="GO:0003700">
    <property type="term" value="F:DNA-binding transcription factor activity"/>
    <property type="evidence" value="ECO:0007669"/>
    <property type="project" value="TreeGrafter"/>
</dbReference>
<keyword evidence="3" id="KW-0804">Transcription</keyword>
<dbReference type="OrthoDB" id="60111at2"/>
<dbReference type="InterPro" id="IPR028082">
    <property type="entry name" value="Peripla_BP_I"/>
</dbReference>
<keyword evidence="1" id="KW-0805">Transcription regulation</keyword>
<feature type="domain" description="HTH lacI-type" evidence="4">
    <location>
        <begin position="8"/>
        <end position="62"/>
    </location>
</feature>
<dbReference type="CDD" id="cd01392">
    <property type="entry name" value="HTH_LacI"/>
    <property type="match status" value="1"/>
</dbReference>
<dbReference type="PANTHER" id="PTHR30146">
    <property type="entry name" value="LACI-RELATED TRANSCRIPTIONAL REPRESSOR"/>
    <property type="match status" value="1"/>
</dbReference>
<keyword evidence="2" id="KW-0238">DNA-binding</keyword>
<evidence type="ECO:0000313" key="5">
    <source>
        <dbReference type="EMBL" id="SLN31609.1"/>
    </source>
</evidence>
<name>A0A1X6YV48_9RHOB</name>
<evidence type="ECO:0000256" key="2">
    <source>
        <dbReference type="ARBA" id="ARBA00023125"/>
    </source>
</evidence>
<dbReference type="SUPFAM" id="SSF53822">
    <property type="entry name" value="Periplasmic binding protein-like I"/>
    <property type="match status" value="1"/>
</dbReference>